<organism evidence="2 3">
    <name type="scientific">Parathielavia appendiculata</name>
    <dbReference type="NCBI Taxonomy" id="2587402"/>
    <lineage>
        <taxon>Eukaryota</taxon>
        <taxon>Fungi</taxon>
        <taxon>Dikarya</taxon>
        <taxon>Ascomycota</taxon>
        <taxon>Pezizomycotina</taxon>
        <taxon>Sordariomycetes</taxon>
        <taxon>Sordariomycetidae</taxon>
        <taxon>Sordariales</taxon>
        <taxon>Chaetomiaceae</taxon>
        <taxon>Parathielavia</taxon>
    </lineage>
</organism>
<evidence type="ECO:0000313" key="2">
    <source>
        <dbReference type="EMBL" id="KAK4129436.1"/>
    </source>
</evidence>
<dbReference type="GeneID" id="87824947"/>
<feature type="region of interest" description="Disordered" evidence="1">
    <location>
        <begin position="19"/>
        <end position="61"/>
    </location>
</feature>
<dbReference type="AlphaFoldDB" id="A0AAN6UD78"/>
<dbReference type="EMBL" id="MU853223">
    <property type="protein sequence ID" value="KAK4129436.1"/>
    <property type="molecule type" value="Genomic_DNA"/>
</dbReference>
<comment type="caution">
    <text evidence="2">The sequence shown here is derived from an EMBL/GenBank/DDBJ whole genome shotgun (WGS) entry which is preliminary data.</text>
</comment>
<feature type="compositionally biased region" description="Polar residues" evidence="1">
    <location>
        <begin position="327"/>
        <end position="336"/>
    </location>
</feature>
<feature type="compositionally biased region" description="Low complexity" evidence="1">
    <location>
        <begin position="317"/>
        <end position="326"/>
    </location>
</feature>
<reference evidence="2" key="1">
    <citation type="journal article" date="2023" name="Mol. Phylogenet. Evol.">
        <title>Genome-scale phylogeny and comparative genomics of the fungal order Sordariales.</title>
        <authorList>
            <person name="Hensen N."/>
            <person name="Bonometti L."/>
            <person name="Westerberg I."/>
            <person name="Brannstrom I.O."/>
            <person name="Guillou S."/>
            <person name="Cros-Aarteil S."/>
            <person name="Calhoun S."/>
            <person name="Haridas S."/>
            <person name="Kuo A."/>
            <person name="Mondo S."/>
            <person name="Pangilinan J."/>
            <person name="Riley R."/>
            <person name="LaButti K."/>
            <person name="Andreopoulos B."/>
            <person name="Lipzen A."/>
            <person name="Chen C."/>
            <person name="Yan M."/>
            <person name="Daum C."/>
            <person name="Ng V."/>
            <person name="Clum A."/>
            <person name="Steindorff A."/>
            <person name="Ohm R.A."/>
            <person name="Martin F."/>
            <person name="Silar P."/>
            <person name="Natvig D.O."/>
            <person name="Lalanne C."/>
            <person name="Gautier V."/>
            <person name="Ament-Velasquez S.L."/>
            <person name="Kruys A."/>
            <person name="Hutchinson M.I."/>
            <person name="Powell A.J."/>
            <person name="Barry K."/>
            <person name="Miller A.N."/>
            <person name="Grigoriev I.V."/>
            <person name="Debuchy R."/>
            <person name="Gladieux P."/>
            <person name="Hiltunen Thoren M."/>
            <person name="Johannesson H."/>
        </authorList>
    </citation>
    <scope>NUCLEOTIDE SEQUENCE</scope>
    <source>
        <strain evidence="2">CBS 731.68</strain>
    </source>
</reference>
<proteinExistence type="predicted"/>
<accession>A0AAN6UD78</accession>
<feature type="region of interest" description="Disordered" evidence="1">
    <location>
        <begin position="290"/>
        <end position="341"/>
    </location>
</feature>
<feature type="region of interest" description="Disordered" evidence="1">
    <location>
        <begin position="407"/>
        <end position="440"/>
    </location>
</feature>
<feature type="compositionally biased region" description="Low complexity" evidence="1">
    <location>
        <begin position="22"/>
        <end position="34"/>
    </location>
</feature>
<dbReference type="RefSeq" id="XP_062653207.1">
    <property type="nucleotide sequence ID" value="XM_062788177.1"/>
</dbReference>
<feature type="compositionally biased region" description="Basic and acidic residues" evidence="1">
    <location>
        <begin position="609"/>
        <end position="634"/>
    </location>
</feature>
<sequence>MSEEAAILLSHRARARGLARIQAEQQRQQQQQQERVQKERHDAGHQEAHREQQTTVASEAESNDAIFATQWRPSIALGSPLWLAGEDLSAIEIADRKVTQTRLWRDYYRGAPDFVRTHQEALREREQLDETDEANIKPRSALSSTQTSAIQQRLRHLRVILQDSHFPPERANIEAAIAGYESGAIPYSDSYTLIWAGRIADRCPDFDSFTADRRERLARYEAEYGAGWLWYEPPLSGGGGTIRGPTIVLKRAICLENKAEWRRGSDNMGHYRVRMSFRRRKENVAVAGAPLSSSPFSQRPLRPRTPNTTIKSRRRSTTTTTSKTTIVPQPNTSRPGTTVPDLDGPRIVWNMLLDSGATLPCLFEGDLPRLGINRHTYAAQSSRTIATADSVIESRVYELDVDVCGGGADGDGGREEDDIVPPPGAKVNKKQHTHDENEKDAESLICTIPVVFFPGSSDDFINDHHTPDRLSGILPFHLCYLSSAPGNFKLWMGETKGDVVGAGRLPGMMRYGGVIGGARETESRNPPLPRTTMPKLVMRRASRNPKAPERTVSEHELEQDAGRIRWYGDVGDWKPIVSGVDLDHLNASAEDVDGLRAKRKRGSAHQSAQRRESVTEPARKKVERELRTEEEAGM</sequence>
<protein>
    <submittedName>
        <fullName evidence="2">Uncharacterized protein</fullName>
    </submittedName>
</protein>
<feature type="compositionally biased region" description="Basic and acidic residues" evidence="1">
    <location>
        <begin position="35"/>
        <end position="52"/>
    </location>
</feature>
<reference evidence="2" key="2">
    <citation type="submission" date="2023-05" db="EMBL/GenBank/DDBJ databases">
        <authorList>
            <consortium name="Lawrence Berkeley National Laboratory"/>
            <person name="Steindorff A."/>
            <person name="Hensen N."/>
            <person name="Bonometti L."/>
            <person name="Westerberg I."/>
            <person name="Brannstrom I.O."/>
            <person name="Guillou S."/>
            <person name="Cros-Aarteil S."/>
            <person name="Calhoun S."/>
            <person name="Haridas S."/>
            <person name="Kuo A."/>
            <person name="Mondo S."/>
            <person name="Pangilinan J."/>
            <person name="Riley R."/>
            <person name="Labutti K."/>
            <person name="Andreopoulos B."/>
            <person name="Lipzen A."/>
            <person name="Chen C."/>
            <person name="Yanf M."/>
            <person name="Daum C."/>
            <person name="Ng V."/>
            <person name="Clum A."/>
            <person name="Ohm R."/>
            <person name="Martin F."/>
            <person name="Silar P."/>
            <person name="Natvig D."/>
            <person name="Lalanne C."/>
            <person name="Gautier V."/>
            <person name="Ament-Velasquez S.L."/>
            <person name="Kruys A."/>
            <person name="Hutchinson M.I."/>
            <person name="Powell A.J."/>
            <person name="Barry K."/>
            <person name="Miller A.N."/>
            <person name="Grigoriev I.V."/>
            <person name="Debuchy R."/>
            <person name="Gladieux P."/>
            <person name="Thoren M.H."/>
            <person name="Johannesson H."/>
        </authorList>
    </citation>
    <scope>NUCLEOTIDE SEQUENCE</scope>
    <source>
        <strain evidence="2">CBS 731.68</strain>
    </source>
</reference>
<keyword evidence="3" id="KW-1185">Reference proteome</keyword>
<gene>
    <name evidence="2" type="ORF">N657DRAFT_562980</name>
</gene>
<dbReference type="Proteomes" id="UP001302602">
    <property type="component" value="Unassembled WGS sequence"/>
</dbReference>
<feature type="region of interest" description="Disordered" evidence="1">
    <location>
        <begin position="125"/>
        <end position="147"/>
    </location>
</feature>
<evidence type="ECO:0000313" key="3">
    <source>
        <dbReference type="Proteomes" id="UP001302602"/>
    </source>
</evidence>
<name>A0AAN6UD78_9PEZI</name>
<evidence type="ECO:0000256" key="1">
    <source>
        <dbReference type="SAM" id="MobiDB-lite"/>
    </source>
</evidence>
<feature type="region of interest" description="Disordered" evidence="1">
    <location>
        <begin position="591"/>
        <end position="634"/>
    </location>
</feature>